<dbReference type="SMART" id="SM00248">
    <property type="entry name" value="ANK"/>
    <property type="match status" value="5"/>
</dbReference>
<evidence type="ECO:0000313" key="6">
    <source>
        <dbReference type="Proteomes" id="UP000828390"/>
    </source>
</evidence>
<dbReference type="SUPFAM" id="SSF48403">
    <property type="entry name" value="Ankyrin repeat"/>
    <property type="match status" value="1"/>
</dbReference>
<dbReference type="AlphaFoldDB" id="A0A9D3YAU0"/>
<dbReference type="PROSITE" id="PS50297">
    <property type="entry name" value="ANK_REP_REGION"/>
    <property type="match status" value="1"/>
</dbReference>
<keyword evidence="2 3" id="KW-0040">ANK repeat</keyword>
<organism evidence="5 6">
    <name type="scientific">Dreissena polymorpha</name>
    <name type="common">Zebra mussel</name>
    <name type="synonym">Mytilus polymorpha</name>
    <dbReference type="NCBI Taxonomy" id="45954"/>
    <lineage>
        <taxon>Eukaryota</taxon>
        <taxon>Metazoa</taxon>
        <taxon>Spiralia</taxon>
        <taxon>Lophotrochozoa</taxon>
        <taxon>Mollusca</taxon>
        <taxon>Bivalvia</taxon>
        <taxon>Autobranchia</taxon>
        <taxon>Heteroconchia</taxon>
        <taxon>Euheterodonta</taxon>
        <taxon>Imparidentia</taxon>
        <taxon>Neoheterodontei</taxon>
        <taxon>Myida</taxon>
        <taxon>Dreissenoidea</taxon>
        <taxon>Dreissenidae</taxon>
        <taxon>Dreissena</taxon>
    </lineage>
</organism>
<gene>
    <name evidence="5" type="ORF">DPMN_082459</name>
</gene>
<dbReference type="PANTHER" id="PTHR24201">
    <property type="entry name" value="ANK_REP_REGION DOMAIN-CONTAINING PROTEIN"/>
    <property type="match status" value="1"/>
</dbReference>
<feature type="compositionally biased region" description="Basic residues" evidence="4">
    <location>
        <begin position="1"/>
        <end position="13"/>
    </location>
</feature>
<evidence type="ECO:0000256" key="2">
    <source>
        <dbReference type="ARBA" id="ARBA00023043"/>
    </source>
</evidence>
<evidence type="ECO:0000313" key="5">
    <source>
        <dbReference type="EMBL" id="KAH3695012.1"/>
    </source>
</evidence>
<sequence>MRYLKPIRRKKKKPNPDKMSHTVLPVSPPPIPKRLVKTALHQAVLDGRLHQARLLVEKHGVSVNVKDVYGRTPLMLTSMIDDEPGSKMAKIFVSAGANLSIRDNMGRTALAMACVSGKEKIVDEILRTDILYINDGDNDGNTPLHHAAASGNPNIVKLLSELFVKFGLDIDTRNKLGYTALLVACRNGHFVSAHHLLIHGQASPALRDEETYLNANEWTQKSSHHVPVPARRMVAPPSAPAFSREMTMYQRSLTPVCRHTVPFNLLNSWANRSDSFDVVRGETVYEGKDARQMVLNDISNAETHGWARKHKPEKIVHPPTAKLLALSRRRTKSALPPDMNTIFRMYSDQYQPDWRKDKITLHSPTTDKMPTIIRSRPSVTVGS</sequence>
<dbReference type="InterPro" id="IPR036770">
    <property type="entry name" value="Ankyrin_rpt-contain_sf"/>
</dbReference>
<accession>A0A9D3YAU0</accession>
<dbReference type="EMBL" id="JAIWYP010000016">
    <property type="protein sequence ID" value="KAH3695012.1"/>
    <property type="molecule type" value="Genomic_DNA"/>
</dbReference>
<feature type="repeat" description="ANK" evidence="3">
    <location>
        <begin position="69"/>
        <end position="104"/>
    </location>
</feature>
<proteinExistence type="predicted"/>
<comment type="caution">
    <text evidence="5">The sequence shown here is derived from an EMBL/GenBank/DDBJ whole genome shotgun (WGS) entry which is preliminary data.</text>
</comment>
<protein>
    <recommendedName>
        <fullName evidence="7">Ankyrin repeat protein</fullName>
    </recommendedName>
</protein>
<name>A0A9D3YAU0_DREPO</name>
<dbReference type="InterPro" id="IPR002110">
    <property type="entry name" value="Ankyrin_rpt"/>
</dbReference>
<dbReference type="Proteomes" id="UP000828390">
    <property type="component" value="Unassembled WGS sequence"/>
</dbReference>
<dbReference type="Pfam" id="PF00023">
    <property type="entry name" value="Ank"/>
    <property type="match status" value="2"/>
</dbReference>
<dbReference type="PANTHER" id="PTHR24201:SF2">
    <property type="entry name" value="ANKYRIN REPEAT DOMAIN-CONTAINING PROTEIN 42"/>
    <property type="match status" value="1"/>
</dbReference>
<dbReference type="PROSITE" id="PS50088">
    <property type="entry name" value="ANK_REPEAT"/>
    <property type="match status" value="2"/>
</dbReference>
<evidence type="ECO:0000256" key="4">
    <source>
        <dbReference type="SAM" id="MobiDB-lite"/>
    </source>
</evidence>
<reference evidence="5" key="2">
    <citation type="submission" date="2020-11" db="EMBL/GenBank/DDBJ databases">
        <authorList>
            <person name="McCartney M.A."/>
            <person name="Auch B."/>
            <person name="Kono T."/>
            <person name="Mallez S."/>
            <person name="Becker A."/>
            <person name="Gohl D.M."/>
            <person name="Silverstein K.A.T."/>
            <person name="Koren S."/>
            <person name="Bechman K.B."/>
            <person name="Herman A."/>
            <person name="Abrahante J.E."/>
            <person name="Garbe J."/>
        </authorList>
    </citation>
    <scope>NUCLEOTIDE SEQUENCE</scope>
    <source>
        <strain evidence="5">Duluth1</strain>
        <tissue evidence="5">Whole animal</tissue>
    </source>
</reference>
<evidence type="ECO:0000256" key="3">
    <source>
        <dbReference type="PROSITE-ProRule" id="PRU00023"/>
    </source>
</evidence>
<dbReference type="Gene3D" id="1.25.40.20">
    <property type="entry name" value="Ankyrin repeat-containing domain"/>
    <property type="match status" value="1"/>
</dbReference>
<dbReference type="Pfam" id="PF12796">
    <property type="entry name" value="Ank_2"/>
    <property type="match status" value="1"/>
</dbReference>
<keyword evidence="6" id="KW-1185">Reference proteome</keyword>
<dbReference type="InterPro" id="IPR050776">
    <property type="entry name" value="Ank_Repeat/CDKN_Inhibitor"/>
</dbReference>
<reference evidence="5" key="1">
    <citation type="journal article" date="2019" name="bioRxiv">
        <title>The Genome of the Zebra Mussel, Dreissena polymorpha: A Resource for Invasive Species Research.</title>
        <authorList>
            <person name="McCartney M.A."/>
            <person name="Auch B."/>
            <person name="Kono T."/>
            <person name="Mallez S."/>
            <person name="Zhang Y."/>
            <person name="Obille A."/>
            <person name="Becker A."/>
            <person name="Abrahante J.E."/>
            <person name="Garbe J."/>
            <person name="Badalamenti J.P."/>
            <person name="Herman A."/>
            <person name="Mangelson H."/>
            <person name="Liachko I."/>
            <person name="Sullivan S."/>
            <person name="Sone E.D."/>
            <person name="Koren S."/>
            <person name="Silverstein K.A.T."/>
            <person name="Beckman K.B."/>
            <person name="Gohl D.M."/>
        </authorList>
    </citation>
    <scope>NUCLEOTIDE SEQUENCE</scope>
    <source>
        <strain evidence="5">Duluth1</strain>
        <tissue evidence="5">Whole animal</tissue>
    </source>
</reference>
<evidence type="ECO:0008006" key="7">
    <source>
        <dbReference type="Google" id="ProtNLM"/>
    </source>
</evidence>
<keyword evidence="1" id="KW-0677">Repeat</keyword>
<feature type="region of interest" description="Disordered" evidence="4">
    <location>
        <begin position="1"/>
        <end position="28"/>
    </location>
</feature>
<evidence type="ECO:0000256" key="1">
    <source>
        <dbReference type="ARBA" id="ARBA00022737"/>
    </source>
</evidence>
<feature type="repeat" description="ANK" evidence="3">
    <location>
        <begin position="139"/>
        <end position="175"/>
    </location>
</feature>